<organism evidence="6 7">
    <name type="scientific">Pelagimonas phthalicica</name>
    <dbReference type="NCBI Taxonomy" id="1037362"/>
    <lineage>
        <taxon>Bacteria</taxon>
        <taxon>Pseudomonadati</taxon>
        <taxon>Pseudomonadota</taxon>
        <taxon>Alphaproteobacteria</taxon>
        <taxon>Rhodobacterales</taxon>
        <taxon>Roseobacteraceae</taxon>
        <taxon>Pelagimonas</taxon>
    </lineage>
</organism>
<gene>
    <name evidence="6" type="primary">gbpR_1</name>
    <name evidence="6" type="ORF">TRP8649_00679</name>
</gene>
<dbReference type="Pfam" id="PF03466">
    <property type="entry name" value="LysR_substrate"/>
    <property type="match status" value="1"/>
</dbReference>
<keyword evidence="4" id="KW-0804">Transcription</keyword>
<name>A0A238J883_9RHOB</name>
<dbReference type="OrthoDB" id="9811588at2"/>
<dbReference type="PANTHER" id="PTHR30419:SF8">
    <property type="entry name" value="NITROGEN ASSIMILATION TRANSCRIPTIONAL ACTIVATOR-RELATED"/>
    <property type="match status" value="1"/>
</dbReference>
<dbReference type="EMBL" id="FXXP01000001">
    <property type="protein sequence ID" value="SMX26595.1"/>
    <property type="molecule type" value="Genomic_DNA"/>
</dbReference>
<dbReference type="Pfam" id="PF00126">
    <property type="entry name" value="HTH_1"/>
    <property type="match status" value="1"/>
</dbReference>
<dbReference type="SUPFAM" id="SSF46785">
    <property type="entry name" value="Winged helix' DNA-binding domain"/>
    <property type="match status" value="1"/>
</dbReference>
<dbReference type="Gene3D" id="3.40.190.10">
    <property type="entry name" value="Periplasmic binding protein-like II"/>
    <property type="match status" value="2"/>
</dbReference>
<dbReference type="CDD" id="cd05466">
    <property type="entry name" value="PBP2_LTTR_substrate"/>
    <property type="match status" value="1"/>
</dbReference>
<dbReference type="InterPro" id="IPR000847">
    <property type="entry name" value="LysR_HTH_N"/>
</dbReference>
<dbReference type="InterPro" id="IPR005119">
    <property type="entry name" value="LysR_subst-bd"/>
</dbReference>
<feature type="domain" description="HTH lysR-type" evidence="5">
    <location>
        <begin position="17"/>
        <end position="73"/>
    </location>
</feature>
<evidence type="ECO:0000256" key="3">
    <source>
        <dbReference type="ARBA" id="ARBA00023125"/>
    </source>
</evidence>
<evidence type="ECO:0000313" key="6">
    <source>
        <dbReference type="EMBL" id="SMX26595.1"/>
    </source>
</evidence>
<evidence type="ECO:0000313" key="7">
    <source>
        <dbReference type="Proteomes" id="UP000225972"/>
    </source>
</evidence>
<dbReference type="InterPro" id="IPR036388">
    <property type="entry name" value="WH-like_DNA-bd_sf"/>
</dbReference>
<reference evidence="7" key="1">
    <citation type="submission" date="2017-05" db="EMBL/GenBank/DDBJ databases">
        <authorList>
            <person name="Rodrigo-Torres L."/>
            <person name="Arahal R. D."/>
            <person name="Lucena T."/>
        </authorList>
    </citation>
    <scope>NUCLEOTIDE SEQUENCE [LARGE SCALE GENOMIC DNA]</scope>
    <source>
        <strain evidence="7">CECT 8649</strain>
    </source>
</reference>
<proteinExistence type="inferred from homology"/>
<dbReference type="RefSeq" id="WP_099242537.1">
    <property type="nucleotide sequence ID" value="NZ_FXXP01000001.1"/>
</dbReference>
<dbReference type="PROSITE" id="PS50931">
    <property type="entry name" value="HTH_LYSR"/>
    <property type="match status" value="1"/>
</dbReference>
<dbReference type="Proteomes" id="UP000225972">
    <property type="component" value="Unassembled WGS sequence"/>
</dbReference>
<keyword evidence="3" id="KW-0238">DNA-binding</keyword>
<dbReference type="GO" id="GO:0005829">
    <property type="term" value="C:cytosol"/>
    <property type="evidence" value="ECO:0007669"/>
    <property type="project" value="TreeGrafter"/>
</dbReference>
<dbReference type="SUPFAM" id="SSF53850">
    <property type="entry name" value="Periplasmic binding protein-like II"/>
    <property type="match status" value="1"/>
</dbReference>
<dbReference type="AlphaFoldDB" id="A0A238J883"/>
<evidence type="ECO:0000256" key="2">
    <source>
        <dbReference type="ARBA" id="ARBA00023015"/>
    </source>
</evidence>
<accession>A0A238J883</accession>
<comment type="similarity">
    <text evidence="1">Belongs to the LysR transcriptional regulatory family.</text>
</comment>
<evidence type="ECO:0000259" key="5">
    <source>
        <dbReference type="PROSITE" id="PS50931"/>
    </source>
</evidence>
<dbReference type="InterPro" id="IPR050950">
    <property type="entry name" value="HTH-type_LysR_regulators"/>
</dbReference>
<keyword evidence="2" id="KW-0805">Transcription regulation</keyword>
<protein>
    <submittedName>
        <fullName evidence="6">HTH-type transcriptional regulator GbpR</fullName>
    </submittedName>
</protein>
<evidence type="ECO:0000256" key="1">
    <source>
        <dbReference type="ARBA" id="ARBA00009437"/>
    </source>
</evidence>
<dbReference type="GO" id="GO:0003677">
    <property type="term" value="F:DNA binding"/>
    <property type="evidence" value="ECO:0007669"/>
    <property type="project" value="UniProtKB-KW"/>
</dbReference>
<evidence type="ECO:0000256" key="4">
    <source>
        <dbReference type="ARBA" id="ARBA00023163"/>
    </source>
</evidence>
<dbReference type="PRINTS" id="PR00039">
    <property type="entry name" value="HTHLYSR"/>
</dbReference>
<keyword evidence="7" id="KW-1185">Reference proteome</keyword>
<dbReference type="Gene3D" id="1.10.10.10">
    <property type="entry name" value="Winged helix-like DNA-binding domain superfamily/Winged helix DNA-binding domain"/>
    <property type="match status" value="1"/>
</dbReference>
<dbReference type="PANTHER" id="PTHR30419">
    <property type="entry name" value="HTH-TYPE TRANSCRIPTIONAL REGULATOR YBHD"/>
    <property type="match status" value="1"/>
</dbReference>
<dbReference type="GO" id="GO:0003700">
    <property type="term" value="F:DNA-binding transcription factor activity"/>
    <property type="evidence" value="ECO:0007669"/>
    <property type="project" value="InterPro"/>
</dbReference>
<dbReference type="InterPro" id="IPR036390">
    <property type="entry name" value="WH_DNA-bd_sf"/>
</dbReference>
<sequence length="309" mass="33909">MPPSANTLLNRFVVKAKFRHMQVLIKLAEVGSMRKTAEAVNMTQPAISQLVQELEKLLETDLFFRHAKGVEPTEATMELLPVAHRILGALEDGAENVASRLQQQSGVVRVSASPAALGGLIQGKLDRFATRYPDIQVHISQVSDTDPLGQIVDRSVDVVCTREPAVVPAGWRFHKCLDDGLIAVCGRSHPLAKRSKISNADLAEAKWLLNRVGSVARARFEEIAQAHGWPRESRCQMIMHIPELTKEMLATGKYLAILPRSVAMPWLDVGDVIEMETEISAPLRPLGLLWEQDKAGSATAALVSHLKAT</sequence>